<dbReference type="GeneID" id="30205905"/>
<dbReference type="Proteomes" id="UP000092730">
    <property type="component" value="Chromosome 1"/>
</dbReference>
<evidence type="ECO:0000313" key="4">
    <source>
        <dbReference type="Proteomes" id="UP000092730"/>
    </source>
</evidence>
<evidence type="ECO:0000313" key="3">
    <source>
        <dbReference type="EMBL" id="WVW80822.1"/>
    </source>
</evidence>
<dbReference type="EMBL" id="KI894018">
    <property type="protein sequence ID" value="OCF29989.1"/>
    <property type="molecule type" value="Genomic_DNA"/>
</dbReference>
<evidence type="ECO:0000313" key="2">
    <source>
        <dbReference type="EMBL" id="OCF29989.1"/>
    </source>
</evidence>
<dbReference type="AlphaFoldDB" id="A0A1B9GG31"/>
<accession>A0A1B9GG31</accession>
<reference evidence="3" key="2">
    <citation type="submission" date="2013-07" db="EMBL/GenBank/DDBJ databases">
        <authorList>
            <consortium name="The Broad Institute Genome Sequencing Platform"/>
            <person name="Cuomo C."/>
            <person name="Litvintseva A."/>
            <person name="Chen Y."/>
            <person name="Heitman J."/>
            <person name="Sun S."/>
            <person name="Springer D."/>
            <person name="Dromer F."/>
            <person name="Young S.K."/>
            <person name="Zeng Q."/>
            <person name="Gargeya S."/>
            <person name="Fitzgerald M."/>
            <person name="Abouelleil A."/>
            <person name="Alvarado L."/>
            <person name="Berlin A.M."/>
            <person name="Chapman S.B."/>
            <person name="Dewar J."/>
            <person name="Goldberg J."/>
            <person name="Griggs A."/>
            <person name="Gujja S."/>
            <person name="Hansen M."/>
            <person name="Howarth C."/>
            <person name="Imamovic A."/>
            <person name="Larimer J."/>
            <person name="McCowan C."/>
            <person name="Murphy C."/>
            <person name="Pearson M."/>
            <person name="Priest M."/>
            <person name="Roberts A."/>
            <person name="Saif S."/>
            <person name="Shea T."/>
            <person name="Sykes S."/>
            <person name="Wortman J."/>
            <person name="Nusbaum C."/>
            <person name="Birren B."/>
        </authorList>
    </citation>
    <scope>NUCLEOTIDE SEQUENCE</scope>
    <source>
        <strain evidence="3">CBS 10118</strain>
    </source>
</reference>
<evidence type="ECO:0000256" key="1">
    <source>
        <dbReference type="SAM" id="MobiDB-lite"/>
    </source>
</evidence>
<dbReference type="KEGG" id="kbi:30205905"/>
<keyword evidence="4" id="KW-1185">Reference proteome</keyword>
<reference evidence="2" key="1">
    <citation type="submission" date="2013-07" db="EMBL/GenBank/DDBJ databases">
        <title>The Genome Sequence of Cryptococcus bestiolae CBS10118.</title>
        <authorList>
            <consortium name="The Broad Institute Genome Sequencing Platform"/>
            <person name="Cuomo C."/>
            <person name="Litvintseva A."/>
            <person name="Chen Y."/>
            <person name="Heitman J."/>
            <person name="Sun S."/>
            <person name="Springer D."/>
            <person name="Dromer F."/>
            <person name="Young S.K."/>
            <person name="Zeng Q."/>
            <person name="Gargeya S."/>
            <person name="Fitzgerald M."/>
            <person name="Abouelleil A."/>
            <person name="Alvarado L."/>
            <person name="Berlin A.M."/>
            <person name="Chapman S.B."/>
            <person name="Dewar J."/>
            <person name="Goldberg J."/>
            <person name="Griggs A."/>
            <person name="Gujja S."/>
            <person name="Hansen M."/>
            <person name="Howarth C."/>
            <person name="Imamovic A."/>
            <person name="Larimer J."/>
            <person name="McCowan C."/>
            <person name="Murphy C."/>
            <person name="Pearson M."/>
            <person name="Priest M."/>
            <person name="Roberts A."/>
            <person name="Saif S."/>
            <person name="Shea T."/>
            <person name="Sykes S."/>
            <person name="Wortman J."/>
            <person name="Nusbaum C."/>
            <person name="Birren B."/>
        </authorList>
    </citation>
    <scope>NUCLEOTIDE SEQUENCE [LARGE SCALE GENOMIC DNA]</scope>
    <source>
        <strain evidence="2">CBS 10118</strain>
    </source>
</reference>
<dbReference type="RefSeq" id="XP_019051059.1">
    <property type="nucleotide sequence ID" value="XM_019188181.1"/>
</dbReference>
<organism evidence="2">
    <name type="scientific">Kwoniella bestiolae CBS 10118</name>
    <dbReference type="NCBI Taxonomy" id="1296100"/>
    <lineage>
        <taxon>Eukaryota</taxon>
        <taxon>Fungi</taxon>
        <taxon>Dikarya</taxon>
        <taxon>Basidiomycota</taxon>
        <taxon>Agaricomycotina</taxon>
        <taxon>Tremellomycetes</taxon>
        <taxon>Tremellales</taxon>
        <taxon>Cryptococcaceae</taxon>
        <taxon>Kwoniella</taxon>
    </lineage>
</organism>
<dbReference type="EMBL" id="CP144541">
    <property type="protein sequence ID" value="WVW80822.1"/>
    <property type="molecule type" value="Genomic_DNA"/>
</dbReference>
<feature type="compositionally biased region" description="Pro residues" evidence="1">
    <location>
        <begin position="38"/>
        <end position="50"/>
    </location>
</feature>
<dbReference type="OrthoDB" id="10443855at2759"/>
<protein>
    <recommendedName>
        <fullName evidence="5">BTB domain-containing protein</fullName>
    </recommendedName>
</protein>
<proteinExistence type="predicted"/>
<reference evidence="3" key="4">
    <citation type="submission" date="2024-02" db="EMBL/GenBank/DDBJ databases">
        <title>Comparative genomics of Cryptococcus and Kwoniella reveals pathogenesis evolution and contrasting modes of karyotype evolution via chromosome fusion or intercentromeric recombination.</title>
        <authorList>
            <person name="Coelho M.A."/>
            <person name="David-Palma M."/>
            <person name="Shea T."/>
            <person name="Bowers K."/>
            <person name="McGinley-Smith S."/>
            <person name="Mohammad A.W."/>
            <person name="Gnirke A."/>
            <person name="Yurkov A.M."/>
            <person name="Nowrousian M."/>
            <person name="Sun S."/>
            <person name="Cuomo C.A."/>
            <person name="Heitman J."/>
        </authorList>
    </citation>
    <scope>NUCLEOTIDE SEQUENCE</scope>
    <source>
        <strain evidence="3">CBS 10118</strain>
    </source>
</reference>
<gene>
    <name evidence="2" type="ORF">I302_01506</name>
    <name evidence="3" type="ORF">I302_102811</name>
</gene>
<sequence>MGNKHSKSSLRSFSKDNSLVSITEKFREAYPGNHGHPAPAPSPQPPPPPYRDTTTDDDNKATTPAHECPQYEVTYADDVRLHTSDNKYLTMSGNDLLFASYDFVDKLTYIAGQKPIVDLSFHDERYETYDILLRFKILLEGGPLTPPNGSGDSERECKVIEDLILKLNMWKASPVLNNLKFQIISWIYAGQVSFKQAISLASRMDDPKLSESVLRLRIKGILKKRSAISPVEGWRDYMHTRWMEAFEGALEETSNMGDAELRWKACADAFEKALA</sequence>
<reference evidence="2" key="3">
    <citation type="submission" date="2014-01" db="EMBL/GenBank/DDBJ databases">
        <title>Evolution of pathogenesis and genome organization in the Tremellales.</title>
        <authorList>
            <person name="Cuomo C."/>
            <person name="Litvintseva A."/>
            <person name="Heitman J."/>
            <person name="Chen Y."/>
            <person name="Sun S."/>
            <person name="Springer D."/>
            <person name="Dromer F."/>
            <person name="Young S."/>
            <person name="Zeng Q."/>
            <person name="Chapman S."/>
            <person name="Gujja S."/>
            <person name="Saif S."/>
            <person name="Birren B."/>
        </authorList>
    </citation>
    <scope>NUCLEOTIDE SEQUENCE</scope>
    <source>
        <strain evidence="2">CBS 10118</strain>
    </source>
</reference>
<dbReference type="VEuPathDB" id="FungiDB:I302_01506"/>
<name>A0A1B9GG31_9TREE</name>
<feature type="region of interest" description="Disordered" evidence="1">
    <location>
        <begin position="24"/>
        <end position="69"/>
    </location>
</feature>
<evidence type="ECO:0008006" key="5">
    <source>
        <dbReference type="Google" id="ProtNLM"/>
    </source>
</evidence>